<evidence type="ECO:0000259" key="2">
    <source>
        <dbReference type="Pfam" id="PF01764"/>
    </source>
</evidence>
<sequence>MRFIALLLIATSSFAQNLTPGFNSQEYRELMHIFAETSLDSSGKYPPYPGWTRLIRSQEVGLDNLWELWSHTSGKHLICVRGTTMKGESWLENFYAAMVPAQGTLKLNSSTEFNYDLAQNERAAVHVGWLLGMSYMALDLDPKIDSLMQAGVKDLLVMGHSQGGAISYLLTSYLKRKQAKGLLPTDLVIKTYCSAAPKPGNLFYAYEYESSTAGGWSFNVVNPADWVPETPISIQTLNDFTPVNPFIHAKSAIKKMKFPQNLVLKRVYKKLDKPTRKAQKNYERYLGKMASNLIRKSQPEYLPPAYFTSNHYVRTGQMIVLYPDEKYYELYPADPNKPFGHHGLGQYLYLLDQLAK</sequence>
<dbReference type="Gene3D" id="3.40.50.1820">
    <property type="entry name" value="alpha/beta hydrolase"/>
    <property type="match status" value="1"/>
</dbReference>
<keyword evidence="1" id="KW-0732">Signal</keyword>
<accession>E4RW24</accession>
<dbReference type="STRING" id="649349.Lbys_0389"/>
<organism evidence="3 4">
    <name type="scientific">Leadbetterella byssophila (strain DSM 17132 / JCM 16389 / KACC 11308 / NBRC 106382 / 4M15)</name>
    <dbReference type="NCBI Taxonomy" id="649349"/>
    <lineage>
        <taxon>Bacteria</taxon>
        <taxon>Pseudomonadati</taxon>
        <taxon>Bacteroidota</taxon>
        <taxon>Cytophagia</taxon>
        <taxon>Cytophagales</taxon>
        <taxon>Leadbetterellaceae</taxon>
        <taxon>Leadbetterella</taxon>
    </lineage>
</organism>
<protein>
    <submittedName>
        <fullName evidence="3">Lipase class 3</fullName>
    </submittedName>
</protein>
<dbReference type="GO" id="GO:0006629">
    <property type="term" value="P:lipid metabolic process"/>
    <property type="evidence" value="ECO:0007669"/>
    <property type="project" value="InterPro"/>
</dbReference>
<dbReference type="AlphaFoldDB" id="E4RW24"/>
<reference evidence="3 4" key="2">
    <citation type="journal article" date="2011" name="Stand. Genomic Sci.">
        <title>Complete genome sequence of Leadbetterella byssophila type strain (4M15).</title>
        <authorList>
            <person name="Abt B."/>
            <person name="Teshima H."/>
            <person name="Lucas S."/>
            <person name="Lapidus A."/>
            <person name="Del Rio T.G."/>
            <person name="Nolan M."/>
            <person name="Tice H."/>
            <person name="Cheng J.F."/>
            <person name="Pitluck S."/>
            <person name="Liolios K."/>
            <person name="Pagani I."/>
            <person name="Ivanova N."/>
            <person name="Mavromatis K."/>
            <person name="Pati A."/>
            <person name="Tapia R."/>
            <person name="Han C."/>
            <person name="Goodwin L."/>
            <person name="Chen A."/>
            <person name="Palaniappan K."/>
            <person name="Land M."/>
            <person name="Hauser L."/>
            <person name="Chang Y.J."/>
            <person name="Jeffries C.D."/>
            <person name="Rohde M."/>
            <person name="Goker M."/>
            <person name="Tindall B.J."/>
            <person name="Detter J.C."/>
            <person name="Woyke T."/>
            <person name="Bristow J."/>
            <person name="Eisen J.A."/>
            <person name="Markowitz V."/>
            <person name="Hugenholtz P."/>
            <person name="Klenk H.P."/>
            <person name="Kyrpides N.C."/>
        </authorList>
    </citation>
    <scope>NUCLEOTIDE SEQUENCE [LARGE SCALE GENOMIC DNA]</scope>
    <source>
        <strain evidence="4">DSM 17132 / JCM 16389 / KACC 11308 / NBRC 106382 / 4M15</strain>
    </source>
</reference>
<name>E4RW24_LEAB4</name>
<feature type="domain" description="Fungal lipase-type" evidence="2">
    <location>
        <begin position="78"/>
        <end position="232"/>
    </location>
</feature>
<reference key="1">
    <citation type="submission" date="2010-11" db="EMBL/GenBank/DDBJ databases">
        <title>The complete genome of Leadbetterella byssophila DSM 17132.</title>
        <authorList>
            <consortium name="US DOE Joint Genome Institute (JGI-PGF)"/>
            <person name="Lucas S."/>
            <person name="Copeland A."/>
            <person name="Lapidus A."/>
            <person name="Glavina del Rio T."/>
            <person name="Dalin E."/>
            <person name="Tice H."/>
            <person name="Bruce D."/>
            <person name="Goodwin L."/>
            <person name="Pitluck S."/>
            <person name="Kyrpides N."/>
            <person name="Mavromatis K."/>
            <person name="Ivanova N."/>
            <person name="Teshima H."/>
            <person name="Brettin T."/>
            <person name="Detter J.C."/>
            <person name="Han C."/>
            <person name="Tapia R."/>
            <person name="Land M."/>
            <person name="Hauser L."/>
            <person name="Markowitz V."/>
            <person name="Cheng J.-F."/>
            <person name="Hugenholtz P."/>
            <person name="Woyke T."/>
            <person name="Wu D."/>
            <person name="Tindall B."/>
            <person name="Pomrenke H.G."/>
            <person name="Brambilla E."/>
            <person name="Klenk H.-P."/>
            <person name="Eisen J.A."/>
        </authorList>
    </citation>
    <scope>NUCLEOTIDE SEQUENCE [LARGE SCALE GENOMIC DNA]</scope>
    <source>
        <strain>DSM 17132</strain>
    </source>
</reference>
<dbReference type="HOGENOM" id="CLU_044342_0_0_10"/>
<dbReference type="PANTHER" id="PTHR45856:SF24">
    <property type="entry name" value="FUNGAL LIPASE-LIKE DOMAIN-CONTAINING PROTEIN"/>
    <property type="match status" value="1"/>
</dbReference>
<dbReference type="eggNOG" id="COG3187">
    <property type="taxonomic scope" value="Bacteria"/>
</dbReference>
<dbReference type="Pfam" id="PF01764">
    <property type="entry name" value="Lipase_3"/>
    <property type="match status" value="1"/>
</dbReference>
<dbReference type="InterPro" id="IPR029058">
    <property type="entry name" value="AB_hydrolase_fold"/>
</dbReference>
<dbReference type="InterPro" id="IPR002921">
    <property type="entry name" value="Fungal_lipase-type"/>
</dbReference>
<dbReference type="PANTHER" id="PTHR45856">
    <property type="entry name" value="ALPHA/BETA-HYDROLASES SUPERFAMILY PROTEIN"/>
    <property type="match status" value="1"/>
</dbReference>
<feature type="chain" id="PRO_5012565033" evidence="1">
    <location>
        <begin position="16"/>
        <end position="356"/>
    </location>
</feature>
<dbReference type="EMBL" id="CP002305">
    <property type="protein sequence ID" value="ADQ16167.1"/>
    <property type="molecule type" value="Genomic_DNA"/>
</dbReference>
<dbReference type="Proteomes" id="UP000007435">
    <property type="component" value="Chromosome"/>
</dbReference>
<proteinExistence type="predicted"/>
<dbReference type="InterPro" id="IPR051218">
    <property type="entry name" value="Sec_MonoDiacylglyc_Lipase"/>
</dbReference>
<dbReference type="SUPFAM" id="SSF53474">
    <property type="entry name" value="alpha/beta-Hydrolases"/>
    <property type="match status" value="1"/>
</dbReference>
<dbReference type="KEGG" id="lby:Lbys_0389"/>
<evidence type="ECO:0000256" key="1">
    <source>
        <dbReference type="SAM" id="SignalP"/>
    </source>
</evidence>
<dbReference type="OrthoDB" id="927373at2"/>
<feature type="signal peptide" evidence="1">
    <location>
        <begin position="1"/>
        <end position="15"/>
    </location>
</feature>
<evidence type="ECO:0000313" key="4">
    <source>
        <dbReference type="Proteomes" id="UP000007435"/>
    </source>
</evidence>
<keyword evidence="4" id="KW-1185">Reference proteome</keyword>
<evidence type="ECO:0000313" key="3">
    <source>
        <dbReference type="EMBL" id="ADQ16167.1"/>
    </source>
</evidence>
<dbReference type="RefSeq" id="WP_013407222.1">
    <property type="nucleotide sequence ID" value="NC_014655.1"/>
</dbReference>
<gene>
    <name evidence="3" type="ordered locus">Lbys_0389</name>
</gene>